<dbReference type="Proteomes" id="UP001324427">
    <property type="component" value="Unassembled WGS sequence"/>
</dbReference>
<name>A0AAV9JS34_9PEZI</name>
<evidence type="ECO:0000313" key="2">
    <source>
        <dbReference type="Proteomes" id="UP001324427"/>
    </source>
</evidence>
<sequence length="123" mass="14235">MKRKAQRQSGSRSKRGRYIAQKPALMTLPTELREMIFYFAIVEDEPLIAYKHYDGPLSLMCEKDMPSTVQQTITQPGEPSLTFVSRQARKEARPIFWRDNTFLFNVAAPLQGPEDIDTDDVRR</sequence>
<dbReference type="InterPro" id="IPR038883">
    <property type="entry name" value="AN11006-like"/>
</dbReference>
<reference evidence="1 2" key="1">
    <citation type="submission" date="2021-11" db="EMBL/GenBank/DDBJ databases">
        <title>Black yeast isolated from Biological Soil Crust.</title>
        <authorList>
            <person name="Kurbessoian T."/>
        </authorList>
    </citation>
    <scope>NUCLEOTIDE SEQUENCE [LARGE SCALE GENOMIC DNA]</scope>
    <source>
        <strain evidence="1 2">CCFEE 5522</strain>
    </source>
</reference>
<dbReference type="PANTHER" id="PTHR42085:SF1">
    <property type="entry name" value="F-BOX DOMAIN-CONTAINING PROTEIN"/>
    <property type="match status" value="1"/>
</dbReference>
<organism evidence="1 2">
    <name type="scientific">Oleoguttula mirabilis</name>
    <dbReference type="NCBI Taxonomy" id="1507867"/>
    <lineage>
        <taxon>Eukaryota</taxon>
        <taxon>Fungi</taxon>
        <taxon>Dikarya</taxon>
        <taxon>Ascomycota</taxon>
        <taxon>Pezizomycotina</taxon>
        <taxon>Dothideomycetes</taxon>
        <taxon>Dothideomycetidae</taxon>
        <taxon>Mycosphaerellales</taxon>
        <taxon>Teratosphaeriaceae</taxon>
        <taxon>Oleoguttula</taxon>
    </lineage>
</organism>
<dbReference type="AlphaFoldDB" id="A0AAV9JS34"/>
<dbReference type="PANTHER" id="PTHR42085">
    <property type="entry name" value="F-BOX DOMAIN-CONTAINING PROTEIN"/>
    <property type="match status" value="1"/>
</dbReference>
<proteinExistence type="predicted"/>
<accession>A0AAV9JS34</accession>
<comment type="caution">
    <text evidence="1">The sequence shown here is derived from an EMBL/GenBank/DDBJ whole genome shotgun (WGS) entry which is preliminary data.</text>
</comment>
<evidence type="ECO:0000313" key="1">
    <source>
        <dbReference type="EMBL" id="KAK4548275.1"/>
    </source>
</evidence>
<keyword evidence="2" id="KW-1185">Reference proteome</keyword>
<protein>
    <submittedName>
        <fullName evidence="1">Uncharacterized protein</fullName>
    </submittedName>
</protein>
<gene>
    <name evidence="1" type="ORF">LTR36_010145</name>
</gene>
<dbReference type="EMBL" id="JAVFHQ010000008">
    <property type="protein sequence ID" value="KAK4548275.1"/>
    <property type="molecule type" value="Genomic_DNA"/>
</dbReference>